<dbReference type="InterPro" id="IPR018741">
    <property type="entry name" value="DUF2288"/>
</dbReference>
<dbReference type="EMBL" id="JAMPKM010000017">
    <property type="protein sequence ID" value="MEP0819866.1"/>
    <property type="molecule type" value="Genomic_DNA"/>
</dbReference>
<organism evidence="1 2">
    <name type="scientific">Trichocoleus desertorum GB2-A4</name>
    <dbReference type="NCBI Taxonomy" id="2933944"/>
    <lineage>
        <taxon>Bacteria</taxon>
        <taxon>Bacillati</taxon>
        <taxon>Cyanobacteriota</taxon>
        <taxon>Cyanophyceae</taxon>
        <taxon>Leptolyngbyales</taxon>
        <taxon>Trichocoleusaceae</taxon>
        <taxon>Trichocoleus</taxon>
    </lineage>
</organism>
<gene>
    <name evidence="1" type="ORF">NC998_22445</name>
</gene>
<proteinExistence type="predicted"/>
<name>A0ABV0JDL0_9CYAN</name>
<comment type="caution">
    <text evidence="1">The sequence shown here is derived from an EMBL/GenBank/DDBJ whole genome shotgun (WGS) entry which is preliminary data.</text>
</comment>
<dbReference type="RefSeq" id="WP_190432851.1">
    <property type="nucleotide sequence ID" value="NZ_JAMPKM010000017.1"/>
</dbReference>
<dbReference type="Proteomes" id="UP001464891">
    <property type="component" value="Unassembled WGS sequence"/>
</dbReference>
<sequence length="111" mass="12249">MSGLDSVRADLAEMLDEAEWNWLMPHAQRDVLLVVAPGLSLLDVGVAIASDNVAEVQSWIQQNLLAKPTATQLSDWNSDQEKRFSALIVRPYVLVQELSVPSDTPEVKGSY</sequence>
<evidence type="ECO:0000313" key="2">
    <source>
        <dbReference type="Proteomes" id="UP001464891"/>
    </source>
</evidence>
<evidence type="ECO:0000313" key="1">
    <source>
        <dbReference type="EMBL" id="MEP0819866.1"/>
    </source>
</evidence>
<keyword evidence="2" id="KW-1185">Reference proteome</keyword>
<reference evidence="1 2" key="1">
    <citation type="submission" date="2022-04" db="EMBL/GenBank/DDBJ databases">
        <title>Positive selection, recombination, and allopatry shape intraspecific diversity of widespread and dominant cyanobacteria.</title>
        <authorList>
            <person name="Wei J."/>
            <person name="Shu W."/>
            <person name="Hu C."/>
        </authorList>
    </citation>
    <scope>NUCLEOTIDE SEQUENCE [LARGE SCALE GENOMIC DNA]</scope>
    <source>
        <strain evidence="1 2">GB2-A4</strain>
    </source>
</reference>
<protein>
    <submittedName>
        <fullName evidence="1">DUF2288 domain-containing protein</fullName>
    </submittedName>
</protein>
<dbReference type="Pfam" id="PF10052">
    <property type="entry name" value="DUF2288"/>
    <property type="match status" value="1"/>
</dbReference>
<accession>A0ABV0JDL0</accession>